<name>A0A9Q2CYG4_9STAP</name>
<evidence type="ECO:0000256" key="3">
    <source>
        <dbReference type="ARBA" id="ARBA00022884"/>
    </source>
</evidence>
<dbReference type="Proteomes" id="UP000579136">
    <property type="component" value="Unassembled WGS sequence"/>
</dbReference>
<accession>A0A9Q2CYG4</accession>
<keyword evidence="3 6" id="KW-0694">RNA-binding</keyword>
<dbReference type="PIRSF" id="PIRSF002162">
    <property type="entry name" value="Ribosomal_L6"/>
    <property type="match status" value="1"/>
</dbReference>
<dbReference type="FunFam" id="3.90.930.12:FF:000001">
    <property type="entry name" value="50S ribosomal protein L6"/>
    <property type="match status" value="1"/>
</dbReference>
<gene>
    <name evidence="6" type="primary">rplF</name>
    <name evidence="10" type="ORF">HNQ45_000450</name>
</gene>
<dbReference type="GO" id="GO:0003735">
    <property type="term" value="F:structural constituent of ribosome"/>
    <property type="evidence" value="ECO:0007669"/>
    <property type="project" value="UniProtKB-UniRule"/>
</dbReference>
<evidence type="ECO:0000256" key="1">
    <source>
        <dbReference type="ARBA" id="ARBA00009356"/>
    </source>
</evidence>
<dbReference type="InterPro" id="IPR036789">
    <property type="entry name" value="Ribosomal_uL6-like_a/b-dom_sf"/>
</dbReference>
<evidence type="ECO:0000256" key="6">
    <source>
        <dbReference type="HAMAP-Rule" id="MF_01365"/>
    </source>
</evidence>
<comment type="subunit">
    <text evidence="6">Part of the 50S ribosomal subunit.</text>
</comment>
<proteinExistence type="inferred from homology"/>
<dbReference type="GO" id="GO:0019843">
    <property type="term" value="F:rRNA binding"/>
    <property type="evidence" value="ECO:0007669"/>
    <property type="project" value="UniProtKB-UniRule"/>
</dbReference>
<comment type="similarity">
    <text evidence="1 6 7">Belongs to the universal ribosomal protein uL6 family.</text>
</comment>
<dbReference type="FunFam" id="3.90.930.12:FF:000002">
    <property type="entry name" value="50S ribosomal protein L6"/>
    <property type="match status" value="1"/>
</dbReference>
<keyword evidence="11" id="KW-1185">Reference proteome</keyword>
<dbReference type="EMBL" id="JACHHF010000002">
    <property type="protein sequence ID" value="MBB5175580.1"/>
    <property type="molecule type" value="Genomic_DNA"/>
</dbReference>
<evidence type="ECO:0000259" key="9">
    <source>
        <dbReference type="Pfam" id="PF00347"/>
    </source>
</evidence>
<evidence type="ECO:0000313" key="10">
    <source>
        <dbReference type="EMBL" id="MBB5175580.1"/>
    </source>
</evidence>
<dbReference type="GO" id="GO:0022625">
    <property type="term" value="C:cytosolic large ribosomal subunit"/>
    <property type="evidence" value="ECO:0007669"/>
    <property type="project" value="UniProtKB-UniRule"/>
</dbReference>
<dbReference type="InterPro" id="IPR002358">
    <property type="entry name" value="Ribosomal_uL6_CS"/>
</dbReference>
<feature type="domain" description="Large ribosomal subunit protein uL6 alpha-beta" evidence="9">
    <location>
        <begin position="11"/>
        <end position="82"/>
    </location>
</feature>
<dbReference type="HAMAP" id="MF_01365_B">
    <property type="entry name" value="Ribosomal_uL6_B"/>
    <property type="match status" value="1"/>
</dbReference>
<dbReference type="GO" id="GO:0002181">
    <property type="term" value="P:cytoplasmic translation"/>
    <property type="evidence" value="ECO:0007669"/>
    <property type="project" value="TreeGrafter"/>
</dbReference>
<evidence type="ECO:0000256" key="2">
    <source>
        <dbReference type="ARBA" id="ARBA00022730"/>
    </source>
</evidence>
<dbReference type="NCBIfam" id="TIGR03654">
    <property type="entry name" value="L6_bact"/>
    <property type="match status" value="1"/>
</dbReference>
<comment type="caution">
    <text evidence="10">The sequence shown here is derived from an EMBL/GenBank/DDBJ whole genome shotgun (WGS) entry which is preliminary data.</text>
</comment>
<dbReference type="Gene3D" id="3.90.930.12">
    <property type="entry name" value="Ribosomal protein L6, alpha-beta domain"/>
    <property type="match status" value="2"/>
</dbReference>
<dbReference type="InterPro" id="IPR020040">
    <property type="entry name" value="Ribosomal_uL6_a/b-dom"/>
</dbReference>
<dbReference type="RefSeq" id="WP_183672997.1">
    <property type="nucleotide sequence ID" value="NZ_CBCRYX010000001.1"/>
</dbReference>
<dbReference type="AlphaFoldDB" id="A0A9Q2CYG4"/>
<comment type="function">
    <text evidence="6 8">This protein binds to the 23S rRNA, and is important in its secondary structure. It is located near the subunit interface in the base of the L7/L12 stalk, and near the tRNA binding site of the peptidyltransferase center.</text>
</comment>
<evidence type="ECO:0000256" key="5">
    <source>
        <dbReference type="ARBA" id="ARBA00023274"/>
    </source>
</evidence>
<reference evidence="10 11" key="1">
    <citation type="submission" date="2020-08" db="EMBL/GenBank/DDBJ databases">
        <title>Genomic Encyclopedia of Type Strains, Phase IV (KMG-IV): sequencing the most valuable type-strain genomes for metagenomic binning, comparative biology and taxonomic classification.</title>
        <authorList>
            <person name="Goeker M."/>
        </authorList>
    </citation>
    <scope>NUCLEOTIDE SEQUENCE [LARGE SCALE GENOMIC DNA]</scope>
    <source>
        <strain evidence="10 11">DSM 19163</strain>
    </source>
</reference>
<evidence type="ECO:0000256" key="7">
    <source>
        <dbReference type="RuleBase" id="RU003869"/>
    </source>
</evidence>
<dbReference type="Pfam" id="PF00347">
    <property type="entry name" value="Ribosomal_L6"/>
    <property type="match status" value="2"/>
</dbReference>
<keyword evidence="5 6" id="KW-0687">Ribonucleoprotein</keyword>
<keyword evidence="4 6" id="KW-0689">Ribosomal protein</keyword>
<evidence type="ECO:0000256" key="8">
    <source>
        <dbReference type="RuleBase" id="RU003870"/>
    </source>
</evidence>
<dbReference type="PROSITE" id="PS00525">
    <property type="entry name" value="RIBOSOMAL_L6_1"/>
    <property type="match status" value="1"/>
</dbReference>
<sequence length="178" mass="19640">MSRIGNRIIEIPSNVTVDVDGTTFTVKGPKGELTRTLNADLNYKIEENTIVVERPNDSIPMRSIHGTTRSLLNNMIQGVSEGFTKELELIGVGYRAQMQGNKLVLNVGLSHPVEFESTDTLSIAVDGNTNLKIEGINKEEVGALASNIRAVRPPEPYKGKGIRYKDEYVRRKEGKTGK</sequence>
<organism evidence="10 11">
    <name type="scientific">Nosocomiicoccus ampullae</name>
    <dbReference type="NCBI Taxonomy" id="489910"/>
    <lineage>
        <taxon>Bacteria</taxon>
        <taxon>Bacillati</taxon>
        <taxon>Bacillota</taxon>
        <taxon>Bacilli</taxon>
        <taxon>Bacillales</taxon>
        <taxon>Staphylococcaceae</taxon>
        <taxon>Nosocomiicoccus</taxon>
    </lineage>
</organism>
<keyword evidence="2 6" id="KW-0699">rRNA-binding</keyword>
<feature type="domain" description="Large ribosomal subunit protein uL6 alpha-beta" evidence="9">
    <location>
        <begin position="90"/>
        <end position="164"/>
    </location>
</feature>
<dbReference type="SUPFAM" id="SSF56053">
    <property type="entry name" value="Ribosomal protein L6"/>
    <property type="match status" value="2"/>
</dbReference>
<dbReference type="PANTHER" id="PTHR11655">
    <property type="entry name" value="60S/50S RIBOSOMAL PROTEIN L6/L9"/>
    <property type="match status" value="1"/>
</dbReference>
<protein>
    <recommendedName>
        <fullName evidence="6">Large ribosomal subunit protein uL6</fullName>
    </recommendedName>
</protein>
<dbReference type="InterPro" id="IPR000702">
    <property type="entry name" value="Ribosomal_uL6-like"/>
</dbReference>
<dbReference type="PRINTS" id="PR00059">
    <property type="entry name" value="RIBOSOMALL6"/>
</dbReference>
<evidence type="ECO:0000313" key="11">
    <source>
        <dbReference type="Proteomes" id="UP000579136"/>
    </source>
</evidence>
<dbReference type="InterPro" id="IPR019906">
    <property type="entry name" value="Ribosomal_uL6_bac-type"/>
</dbReference>
<dbReference type="PANTHER" id="PTHR11655:SF14">
    <property type="entry name" value="LARGE RIBOSOMAL SUBUNIT PROTEIN UL6M"/>
    <property type="match status" value="1"/>
</dbReference>
<evidence type="ECO:0000256" key="4">
    <source>
        <dbReference type="ARBA" id="ARBA00022980"/>
    </source>
</evidence>